<dbReference type="Proteomes" id="UP000537890">
    <property type="component" value="Unassembled WGS sequence"/>
</dbReference>
<dbReference type="Gene3D" id="2.60.40.3230">
    <property type="match status" value="1"/>
</dbReference>
<dbReference type="EMBL" id="JACCHS010000113">
    <property type="protein sequence ID" value="NYT47271.1"/>
    <property type="molecule type" value="Genomic_DNA"/>
</dbReference>
<accession>A0A7Z0SDT6</accession>
<dbReference type="InterPro" id="IPR038483">
    <property type="entry name" value="YcfL-like_sf"/>
</dbReference>
<organism evidence="1 2">
    <name type="scientific">Candidatus Methanofishera endochildressiae</name>
    <dbReference type="NCBI Taxonomy" id="2738884"/>
    <lineage>
        <taxon>Bacteria</taxon>
        <taxon>Pseudomonadati</taxon>
        <taxon>Pseudomonadota</taxon>
        <taxon>Gammaproteobacteria</taxon>
        <taxon>Candidatus Methanofishera</taxon>
    </lineage>
</organism>
<protein>
    <submittedName>
        <fullName evidence="1">Uncharacterized protein</fullName>
    </submittedName>
</protein>
<reference evidence="1 2" key="1">
    <citation type="submission" date="2020-05" db="EMBL/GenBank/DDBJ databases">
        <title>Horizontal transmission and recombination maintain forever young bacterial symbiont genomes.</title>
        <authorList>
            <person name="Russell S.L."/>
            <person name="Pepper-Tunick E."/>
            <person name="Svedberg J."/>
            <person name="Byrne A."/>
            <person name="Ruelas Castillo J."/>
            <person name="Vollmers C."/>
            <person name="Beinart R.A."/>
            <person name="Corbett-Detig R."/>
        </authorList>
    </citation>
    <scope>NUCLEOTIDE SEQUENCE [LARGE SCALE GENOMIC DNA]</scope>
    <source>
        <strain evidence="1">4727-3</strain>
    </source>
</reference>
<sequence>MSTDAFLKNRLEIIAVNKKELADGLLKVQVTARNVRTGFWDQASSWYMGDNPYQIAYRFTWLDIEGLGRTTPANPRFPKITVVPGDIVGPGEAISQIPDERGTFPRD</sequence>
<dbReference type="AlphaFoldDB" id="A0A7Z0SDT6"/>
<proteinExistence type="predicted"/>
<name>A0A7Z0SDT6_9GAMM</name>
<gene>
    <name evidence="1" type="ORF">H0A75_06515</name>
</gene>
<evidence type="ECO:0000313" key="2">
    <source>
        <dbReference type="Proteomes" id="UP000537890"/>
    </source>
</evidence>
<evidence type="ECO:0000313" key="1">
    <source>
        <dbReference type="EMBL" id="NYT47271.1"/>
    </source>
</evidence>
<comment type="caution">
    <text evidence="1">The sequence shown here is derived from an EMBL/GenBank/DDBJ whole genome shotgun (WGS) entry which is preliminary data.</text>
</comment>